<sequence>MKLLLNIFGWITVIYTIFAVIFTLLTTYLFIYIPFFTNYFSIQIGLLMTMLFLGMRFAFYERGRKRTIYVSLCLFFIMGCIFFIFSSVH</sequence>
<reference evidence="2 3" key="1">
    <citation type="submission" date="2016-11" db="EMBL/GenBank/DDBJ databases">
        <authorList>
            <person name="Jaros S."/>
            <person name="Januszkiewicz K."/>
            <person name="Wedrychowicz H."/>
        </authorList>
    </citation>
    <scope>NUCLEOTIDE SEQUENCE [LARGE SCALE GENOMIC DNA]</scope>
    <source>
        <strain evidence="2 3">DSM 21864</strain>
    </source>
</reference>
<evidence type="ECO:0000256" key="1">
    <source>
        <dbReference type="SAM" id="Phobius"/>
    </source>
</evidence>
<proteinExistence type="predicted"/>
<dbReference type="EMBL" id="FQZO01000004">
    <property type="protein sequence ID" value="SHJ29913.1"/>
    <property type="molecule type" value="Genomic_DNA"/>
</dbReference>
<dbReference type="AlphaFoldDB" id="A0A1M6I630"/>
<name>A0A1M6I630_9CLOT</name>
<organism evidence="2 3">
    <name type="scientific">Clostridium amylolyticum</name>
    <dbReference type="NCBI Taxonomy" id="1121298"/>
    <lineage>
        <taxon>Bacteria</taxon>
        <taxon>Bacillati</taxon>
        <taxon>Bacillota</taxon>
        <taxon>Clostridia</taxon>
        <taxon>Eubacteriales</taxon>
        <taxon>Clostridiaceae</taxon>
        <taxon>Clostridium</taxon>
    </lineage>
</organism>
<evidence type="ECO:0000313" key="2">
    <source>
        <dbReference type="EMBL" id="SHJ29913.1"/>
    </source>
</evidence>
<feature type="transmembrane region" description="Helical" evidence="1">
    <location>
        <begin position="68"/>
        <end position="88"/>
    </location>
</feature>
<accession>A0A1M6I630</accession>
<feature type="transmembrane region" description="Helical" evidence="1">
    <location>
        <begin position="7"/>
        <end position="33"/>
    </location>
</feature>
<feature type="transmembrane region" description="Helical" evidence="1">
    <location>
        <begin position="39"/>
        <end position="59"/>
    </location>
</feature>
<keyword evidence="1" id="KW-0472">Membrane</keyword>
<keyword evidence="1" id="KW-1133">Transmembrane helix</keyword>
<gene>
    <name evidence="2" type="ORF">SAMN05444401_2660</name>
</gene>
<dbReference type="STRING" id="1121298.SAMN05444401_2660"/>
<dbReference type="Proteomes" id="UP000184080">
    <property type="component" value="Unassembled WGS sequence"/>
</dbReference>
<protein>
    <submittedName>
        <fullName evidence="2">Uncharacterized protein</fullName>
    </submittedName>
</protein>
<keyword evidence="3" id="KW-1185">Reference proteome</keyword>
<keyword evidence="1" id="KW-0812">Transmembrane</keyword>
<evidence type="ECO:0000313" key="3">
    <source>
        <dbReference type="Proteomes" id="UP000184080"/>
    </source>
</evidence>